<feature type="non-terminal residue" evidence="9">
    <location>
        <position position="1"/>
    </location>
</feature>
<evidence type="ECO:0000313" key="10">
    <source>
        <dbReference type="Proteomes" id="UP001199644"/>
    </source>
</evidence>
<sequence length="73" mass="7940">GYKNAMSAIIDSNITSLVTSIALYAYGTGAVKGFAVTLGIGIVVSMITAIWGTHGMFDYSMRRIEKSNNTRFW</sequence>
<dbReference type="Gene3D" id="1.20.1640.10">
    <property type="entry name" value="Multidrug efflux transporter AcrB transmembrane domain"/>
    <property type="match status" value="1"/>
</dbReference>
<dbReference type="SUPFAM" id="SSF82866">
    <property type="entry name" value="Multidrug efflux transporter AcrB transmembrane domain"/>
    <property type="match status" value="1"/>
</dbReference>
<keyword evidence="2" id="KW-1003">Cell membrane</keyword>
<evidence type="ECO:0000256" key="5">
    <source>
        <dbReference type="ARBA" id="ARBA00022989"/>
    </source>
</evidence>
<reference evidence="9" key="1">
    <citation type="submission" date="2021-12" db="EMBL/GenBank/DDBJ databases">
        <title>Prevalence of phenicol resistance gene fexA in Campylobacter isolated from poultry supply chain.</title>
        <authorList>
            <person name="Tang B."/>
            <person name="Zheng X."/>
            <person name="Lin J."/>
            <person name="Lin R."/>
            <person name="Yang H."/>
            <person name="Shen Z."/>
            <person name="Xia F."/>
        </authorList>
    </citation>
    <scope>NUCLEOTIDE SEQUENCE</scope>
    <source>
        <strain evidence="9">CJHN2011004</strain>
    </source>
</reference>
<dbReference type="InterPro" id="IPR022813">
    <property type="entry name" value="SecD/SecF_arch_bac"/>
</dbReference>
<dbReference type="PANTHER" id="PTHR30081">
    <property type="entry name" value="PROTEIN-EXPORT MEMBRANE PROTEIN SEC"/>
    <property type="match status" value="1"/>
</dbReference>
<feature type="non-terminal residue" evidence="9">
    <location>
        <position position="73"/>
    </location>
</feature>
<organism evidence="9 10">
    <name type="scientific">Campylobacter jejuni</name>
    <dbReference type="NCBI Taxonomy" id="197"/>
    <lineage>
        <taxon>Bacteria</taxon>
        <taxon>Pseudomonadati</taxon>
        <taxon>Campylobacterota</taxon>
        <taxon>Epsilonproteobacteria</taxon>
        <taxon>Campylobacterales</taxon>
        <taxon>Campylobacteraceae</taxon>
        <taxon>Campylobacter</taxon>
    </lineage>
</organism>
<dbReference type="PANTHER" id="PTHR30081:SF1">
    <property type="entry name" value="PROTEIN TRANSLOCASE SUBUNIT SECD"/>
    <property type="match status" value="1"/>
</dbReference>
<keyword evidence="7 8" id="KW-0472">Membrane</keyword>
<proteinExistence type="predicted"/>
<keyword evidence="6" id="KW-0811">Translocation</keyword>
<evidence type="ECO:0000256" key="8">
    <source>
        <dbReference type="SAM" id="Phobius"/>
    </source>
</evidence>
<evidence type="ECO:0000256" key="4">
    <source>
        <dbReference type="ARBA" id="ARBA00022927"/>
    </source>
</evidence>
<keyword evidence="4" id="KW-0653">Protein transport</keyword>
<name>A0AAW5EHJ6_CAMJU</name>
<evidence type="ECO:0000256" key="1">
    <source>
        <dbReference type="ARBA" id="ARBA00022448"/>
    </source>
</evidence>
<dbReference type="Proteomes" id="UP001199644">
    <property type="component" value="Unassembled WGS sequence"/>
</dbReference>
<evidence type="ECO:0000256" key="3">
    <source>
        <dbReference type="ARBA" id="ARBA00022692"/>
    </source>
</evidence>
<accession>A0AAW5EHJ6</accession>
<keyword evidence="3 8" id="KW-0812">Transmembrane</keyword>
<evidence type="ECO:0000256" key="2">
    <source>
        <dbReference type="ARBA" id="ARBA00022475"/>
    </source>
</evidence>
<evidence type="ECO:0000256" key="6">
    <source>
        <dbReference type="ARBA" id="ARBA00023010"/>
    </source>
</evidence>
<comment type="caution">
    <text evidence="9">The sequence shown here is derived from an EMBL/GenBank/DDBJ whole genome shotgun (WGS) entry which is preliminary data.</text>
</comment>
<protein>
    <submittedName>
        <fullName evidence="9">Protein translocase subunit SecD</fullName>
    </submittedName>
</protein>
<feature type="transmembrane region" description="Helical" evidence="8">
    <location>
        <begin position="33"/>
        <end position="53"/>
    </location>
</feature>
<dbReference type="GO" id="GO:0015031">
    <property type="term" value="P:protein transport"/>
    <property type="evidence" value="ECO:0007669"/>
    <property type="project" value="UniProtKB-KW"/>
</dbReference>
<dbReference type="GO" id="GO:0005886">
    <property type="term" value="C:plasma membrane"/>
    <property type="evidence" value="ECO:0007669"/>
    <property type="project" value="TreeGrafter"/>
</dbReference>
<evidence type="ECO:0000256" key="7">
    <source>
        <dbReference type="ARBA" id="ARBA00023136"/>
    </source>
</evidence>
<keyword evidence="5 8" id="KW-1133">Transmembrane helix</keyword>
<dbReference type="EMBL" id="JAJUOL010000878">
    <property type="protein sequence ID" value="MCH3853342.1"/>
    <property type="molecule type" value="Genomic_DNA"/>
</dbReference>
<feature type="transmembrane region" description="Helical" evidence="8">
    <location>
        <begin position="7"/>
        <end position="27"/>
    </location>
</feature>
<evidence type="ECO:0000313" key="9">
    <source>
        <dbReference type="EMBL" id="MCH3853342.1"/>
    </source>
</evidence>
<keyword evidence="1" id="KW-0813">Transport</keyword>
<dbReference type="AlphaFoldDB" id="A0AAW5EHJ6"/>
<gene>
    <name evidence="9" type="ORF">LZC39_14730</name>
</gene>